<dbReference type="PANTHER" id="PTHR10261:SF0">
    <property type="entry name" value="COATOMER SUBUNIT GAMMA-2"/>
    <property type="match status" value="1"/>
</dbReference>
<dbReference type="EMBL" id="JADGKB010000087">
    <property type="protein sequence ID" value="KAJ3254340.1"/>
    <property type="molecule type" value="Genomic_DNA"/>
</dbReference>
<accession>A0AAD5Y438</accession>
<dbReference type="Proteomes" id="UP001210925">
    <property type="component" value="Unassembled WGS sequence"/>
</dbReference>
<evidence type="ECO:0000259" key="1">
    <source>
        <dbReference type="Pfam" id="PF01602"/>
    </source>
</evidence>
<dbReference type="InterPro" id="IPR011989">
    <property type="entry name" value="ARM-like"/>
</dbReference>
<organism evidence="2 3">
    <name type="scientific">Boothiomyces macroporosus</name>
    <dbReference type="NCBI Taxonomy" id="261099"/>
    <lineage>
        <taxon>Eukaryota</taxon>
        <taxon>Fungi</taxon>
        <taxon>Fungi incertae sedis</taxon>
        <taxon>Chytridiomycota</taxon>
        <taxon>Chytridiomycota incertae sedis</taxon>
        <taxon>Chytridiomycetes</taxon>
        <taxon>Rhizophydiales</taxon>
        <taxon>Terramycetaceae</taxon>
        <taxon>Boothiomyces</taxon>
    </lineage>
</organism>
<reference evidence="2" key="1">
    <citation type="submission" date="2020-05" db="EMBL/GenBank/DDBJ databases">
        <title>Phylogenomic resolution of chytrid fungi.</title>
        <authorList>
            <person name="Stajich J.E."/>
            <person name="Amses K."/>
            <person name="Simmons R."/>
            <person name="Seto K."/>
            <person name="Myers J."/>
            <person name="Bonds A."/>
            <person name="Quandt C.A."/>
            <person name="Barry K."/>
            <person name="Liu P."/>
            <person name="Grigoriev I."/>
            <person name="Longcore J.E."/>
            <person name="James T.Y."/>
        </authorList>
    </citation>
    <scope>NUCLEOTIDE SEQUENCE</scope>
    <source>
        <strain evidence="2">PLAUS21</strain>
    </source>
</reference>
<evidence type="ECO:0000313" key="2">
    <source>
        <dbReference type="EMBL" id="KAJ3254340.1"/>
    </source>
</evidence>
<evidence type="ECO:0000313" key="3">
    <source>
        <dbReference type="Proteomes" id="UP001210925"/>
    </source>
</evidence>
<feature type="domain" description="Clathrin/coatomer adaptor adaptin-like N-terminal" evidence="1">
    <location>
        <begin position="3"/>
        <end position="57"/>
    </location>
</feature>
<dbReference type="InterPro" id="IPR002553">
    <property type="entry name" value="Clathrin/coatomer_adapt-like_N"/>
</dbReference>
<dbReference type="Pfam" id="PF01602">
    <property type="entry name" value="Adaptin_N"/>
    <property type="match status" value="1"/>
</dbReference>
<sequence length="59" mass="6645">MQVPLRQMVYLAIKELSSVAEDVMMVTSSITKDMNAKTDLIYRPNAVRALTKITDVETN</sequence>
<keyword evidence="3" id="KW-1185">Reference proteome</keyword>
<dbReference type="GO" id="GO:0000139">
    <property type="term" value="C:Golgi membrane"/>
    <property type="evidence" value="ECO:0007669"/>
    <property type="project" value="TreeGrafter"/>
</dbReference>
<comment type="caution">
    <text evidence="2">The sequence shown here is derived from an EMBL/GenBank/DDBJ whole genome shotgun (WGS) entry which is preliminary data.</text>
</comment>
<dbReference type="GO" id="GO:0006886">
    <property type="term" value="P:intracellular protein transport"/>
    <property type="evidence" value="ECO:0007669"/>
    <property type="project" value="InterPro"/>
</dbReference>
<protein>
    <submittedName>
        <fullName evidence="2">Coatomer subunit gamma</fullName>
    </submittedName>
</protein>
<dbReference type="InterPro" id="IPR016024">
    <property type="entry name" value="ARM-type_fold"/>
</dbReference>
<dbReference type="AlphaFoldDB" id="A0AAD5Y438"/>
<dbReference type="GO" id="GO:0005793">
    <property type="term" value="C:endoplasmic reticulum-Golgi intermediate compartment"/>
    <property type="evidence" value="ECO:0007669"/>
    <property type="project" value="TreeGrafter"/>
</dbReference>
<name>A0AAD5Y438_9FUNG</name>
<gene>
    <name evidence="2" type="primary">SEC21</name>
    <name evidence="2" type="ORF">HK103_007222</name>
</gene>
<dbReference type="GO" id="GO:0006888">
    <property type="term" value="P:endoplasmic reticulum to Golgi vesicle-mediated transport"/>
    <property type="evidence" value="ECO:0007669"/>
    <property type="project" value="TreeGrafter"/>
</dbReference>
<dbReference type="PANTHER" id="PTHR10261">
    <property type="entry name" value="COATOMER SUBUNIT GAMMA"/>
    <property type="match status" value="1"/>
</dbReference>
<dbReference type="Gene3D" id="1.25.10.10">
    <property type="entry name" value="Leucine-rich Repeat Variant"/>
    <property type="match status" value="1"/>
</dbReference>
<dbReference type="GO" id="GO:0030126">
    <property type="term" value="C:COPI vesicle coat"/>
    <property type="evidence" value="ECO:0007669"/>
    <property type="project" value="TreeGrafter"/>
</dbReference>
<dbReference type="SUPFAM" id="SSF48371">
    <property type="entry name" value="ARM repeat"/>
    <property type="match status" value="1"/>
</dbReference>
<dbReference type="InterPro" id="IPR017106">
    <property type="entry name" value="Coatomer_gsu"/>
</dbReference>
<dbReference type="GO" id="GO:0009306">
    <property type="term" value="P:protein secretion"/>
    <property type="evidence" value="ECO:0007669"/>
    <property type="project" value="TreeGrafter"/>
</dbReference>
<dbReference type="GO" id="GO:0006891">
    <property type="term" value="P:intra-Golgi vesicle-mediated transport"/>
    <property type="evidence" value="ECO:0007669"/>
    <property type="project" value="TreeGrafter"/>
</dbReference>
<proteinExistence type="predicted"/>
<dbReference type="GO" id="GO:0005783">
    <property type="term" value="C:endoplasmic reticulum"/>
    <property type="evidence" value="ECO:0007669"/>
    <property type="project" value="TreeGrafter"/>
</dbReference>